<keyword evidence="7" id="KW-1015">Disulfide bond</keyword>
<dbReference type="Pfam" id="PF07992">
    <property type="entry name" value="Pyr_redox_2"/>
    <property type="match status" value="1"/>
</dbReference>
<evidence type="ECO:0000256" key="8">
    <source>
        <dbReference type="ARBA" id="ARBA00023284"/>
    </source>
</evidence>
<dbReference type="GO" id="GO:0004148">
    <property type="term" value="F:dihydrolipoyl dehydrogenase (NADH) activity"/>
    <property type="evidence" value="ECO:0007669"/>
    <property type="project" value="UniProtKB-EC"/>
</dbReference>
<dbReference type="KEGG" id="mfk:E2N92_13380"/>
<evidence type="ECO:0000256" key="6">
    <source>
        <dbReference type="ARBA" id="ARBA00023027"/>
    </source>
</evidence>
<comment type="cofactor">
    <cofactor evidence="1">
        <name>FAD</name>
        <dbReference type="ChEBI" id="CHEBI:57692"/>
    </cofactor>
</comment>
<keyword evidence="8 9" id="KW-0676">Redox-active center</keyword>
<keyword evidence="4 9" id="KW-0274">FAD</keyword>
<evidence type="ECO:0000256" key="7">
    <source>
        <dbReference type="ARBA" id="ARBA00023157"/>
    </source>
</evidence>
<dbReference type="InterPro" id="IPR004099">
    <property type="entry name" value="Pyr_nucl-diS_OxRdtase_dimer"/>
</dbReference>
<reference evidence="12" key="2">
    <citation type="submission" date="2019-03" db="EMBL/GenBank/DDBJ databases">
        <authorList>
            <person name="Chen S.-C."/>
            <person name="Wu S.-Y."/>
            <person name="Lai M.-C."/>
        </authorList>
    </citation>
    <scope>NUCLEOTIDE SEQUENCE</scope>
    <source>
        <strain evidence="12">ML15</strain>
    </source>
</reference>
<organism evidence="12 13">
    <name type="scientific">Methanofollis formosanus</name>
    <dbReference type="NCBI Taxonomy" id="299308"/>
    <lineage>
        <taxon>Archaea</taxon>
        <taxon>Methanobacteriati</taxon>
        <taxon>Methanobacteriota</taxon>
        <taxon>Stenosarchaea group</taxon>
        <taxon>Methanomicrobia</taxon>
        <taxon>Methanomicrobiales</taxon>
        <taxon>Methanomicrobiaceae</taxon>
        <taxon>Methanofollis</taxon>
    </lineage>
</organism>
<feature type="domain" description="Pyridine nucleotide-disulphide oxidoreductase dimerisation" evidence="10">
    <location>
        <begin position="344"/>
        <end position="455"/>
    </location>
</feature>
<dbReference type="EC" id="1.8.1.4" evidence="12"/>
<dbReference type="InterPro" id="IPR036188">
    <property type="entry name" value="FAD/NAD-bd_sf"/>
</dbReference>
<dbReference type="NCBIfam" id="NF004947">
    <property type="entry name" value="PRK06292.2-5"/>
    <property type="match status" value="1"/>
</dbReference>
<keyword evidence="13" id="KW-1185">Reference proteome</keyword>
<evidence type="ECO:0000256" key="5">
    <source>
        <dbReference type="ARBA" id="ARBA00023002"/>
    </source>
</evidence>
<dbReference type="Proteomes" id="UP000826709">
    <property type="component" value="Chromosome"/>
</dbReference>
<dbReference type="PANTHER" id="PTHR22912">
    <property type="entry name" value="DISULFIDE OXIDOREDUCTASE"/>
    <property type="match status" value="1"/>
</dbReference>
<dbReference type="PROSITE" id="PS00076">
    <property type="entry name" value="PYRIDINE_REDOX_1"/>
    <property type="match status" value="1"/>
</dbReference>
<dbReference type="PANTHER" id="PTHR22912:SF151">
    <property type="entry name" value="DIHYDROLIPOYL DEHYDROGENASE, MITOCHONDRIAL"/>
    <property type="match status" value="1"/>
</dbReference>
<dbReference type="SUPFAM" id="SSF51905">
    <property type="entry name" value="FAD/NAD(P)-binding domain"/>
    <property type="match status" value="1"/>
</dbReference>
<dbReference type="EMBL" id="CP037968">
    <property type="protein sequence ID" value="QYZ80346.1"/>
    <property type="molecule type" value="Genomic_DNA"/>
</dbReference>
<dbReference type="OrthoDB" id="27922at2157"/>
<dbReference type="PRINTS" id="PR00411">
    <property type="entry name" value="PNDRDTASEI"/>
</dbReference>
<gene>
    <name evidence="12" type="ORF">E2N92_13380</name>
</gene>
<dbReference type="PIRSF" id="PIRSF000350">
    <property type="entry name" value="Mercury_reductase_MerA"/>
    <property type="match status" value="1"/>
</dbReference>
<evidence type="ECO:0000256" key="4">
    <source>
        <dbReference type="ARBA" id="ARBA00022827"/>
    </source>
</evidence>
<accession>A0A8G1A3G1</accession>
<dbReference type="InterPro" id="IPR012999">
    <property type="entry name" value="Pyr_OxRdtase_I_AS"/>
</dbReference>
<sequence>MKEYDLIAVGSGSAMPVVEAYLEDHPKARAAVVDKDAPGGICLTRGCIPSKMLLYPAELVRMVERAAGFGVKARLEEVDFAAVMERMRTSVQEEVAGIRASLESSPDLDYYQEVAEFTAPYTLSVGGTAMHAPLILLCTGSRPAVPPVAGLEEVGYLTSDTLLELEELPESVAVIGGGYIAAEYGHFLAAMGAAVTVIGRNPRFLPSEEPEVSALARRALGRHLAIVTGHEVRRAGRTANGQIRLTARDRIGGTDVEFVADAVLVASGRRPNTDLLHPEQAGIRTDTHGWIAVDEYLQTSSSNVWAFGDANGKSLFKHVGNYEAKIVYLNAVLGERVKAAYDVVPHAVFTDPEIAAVGLAEQEAVERYGEDGILIGFQRYDETAKGMAMGVKDGFVKVILERATLKILGAHIIGPSASVLIQEVVTAMYLSGGVAEAVMESMHIHPALSEVVQRAFLNLMTPSGYASVIGRSGPERSE</sequence>
<evidence type="ECO:0000259" key="10">
    <source>
        <dbReference type="Pfam" id="PF02852"/>
    </source>
</evidence>
<dbReference type="AlphaFoldDB" id="A0A8G1A3G1"/>
<dbReference type="InterPro" id="IPR001100">
    <property type="entry name" value="Pyr_nuc-diS_OxRdtase"/>
</dbReference>
<evidence type="ECO:0000259" key="11">
    <source>
        <dbReference type="Pfam" id="PF07992"/>
    </source>
</evidence>
<reference evidence="12" key="1">
    <citation type="journal article" date="2005" name="Int. J. Syst. Evol. Microbiol.">
        <title>Methanofollis formosanus sp. nov., isolated from a fish pond.</title>
        <authorList>
            <person name="Wu S.Y."/>
            <person name="Chen S.C."/>
            <person name="Lai M.C."/>
        </authorList>
    </citation>
    <scope>NUCLEOTIDE SEQUENCE</scope>
    <source>
        <strain evidence="12">ML15</strain>
    </source>
</reference>
<dbReference type="Gene3D" id="3.30.390.30">
    <property type="match status" value="1"/>
</dbReference>
<evidence type="ECO:0000313" key="12">
    <source>
        <dbReference type="EMBL" id="QYZ80346.1"/>
    </source>
</evidence>
<name>A0A8G1A3G1_9EURY</name>
<evidence type="ECO:0000256" key="2">
    <source>
        <dbReference type="ARBA" id="ARBA00007532"/>
    </source>
</evidence>
<dbReference type="RefSeq" id="WP_220681660.1">
    <property type="nucleotide sequence ID" value="NZ_CP037968.1"/>
</dbReference>
<evidence type="ECO:0000313" key="13">
    <source>
        <dbReference type="Proteomes" id="UP000826709"/>
    </source>
</evidence>
<evidence type="ECO:0000256" key="9">
    <source>
        <dbReference type="RuleBase" id="RU003691"/>
    </source>
</evidence>
<protein>
    <submittedName>
        <fullName evidence="12">Dihydrolipoyl dehydrogenase</fullName>
        <ecNumber evidence="12">1.8.1.4</ecNumber>
    </submittedName>
</protein>
<dbReference type="Pfam" id="PF02852">
    <property type="entry name" value="Pyr_redox_dim"/>
    <property type="match status" value="1"/>
</dbReference>
<comment type="similarity">
    <text evidence="2 9">Belongs to the class-I pyridine nucleotide-disulfide oxidoreductase family.</text>
</comment>
<keyword evidence="3 9" id="KW-0285">Flavoprotein</keyword>
<evidence type="ECO:0000256" key="1">
    <source>
        <dbReference type="ARBA" id="ARBA00001974"/>
    </source>
</evidence>
<feature type="domain" description="FAD/NAD(P)-binding" evidence="11">
    <location>
        <begin position="4"/>
        <end position="311"/>
    </location>
</feature>
<keyword evidence="5 9" id="KW-0560">Oxidoreductase</keyword>
<evidence type="ECO:0000256" key="3">
    <source>
        <dbReference type="ARBA" id="ARBA00022630"/>
    </source>
</evidence>
<dbReference type="PRINTS" id="PR00368">
    <property type="entry name" value="FADPNR"/>
</dbReference>
<dbReference type="SUPFAM" id="SSF55424">
    <property type="entry name" value="FAD/NAD-linked reductases, dimerisation (C-terminal) domain"/>
    <property type="match status" value="1"/>
</dbReference>
<proteinExistence type="inferred from homology"/>
<dbReference type="InterPro" id="IPR050151">
    <property type="entry name" value="Class-I_Pyr_Nuc-Dis_Oxidored"/>
</dbReference>
<dbReference type="InterPro" id="IPR023753">
    <property type="entry name" value="FAD/NAD-binding_dom"/>
</dbReference>
<dbReference type="GO" id="GO:0050660">
    <property type="term" value="F:flavin adenine dinucleotide binding"/>
    <property type="evidence" value="ECO:0007669"/>
    <property type="project" value="TreeGrafter"/>
</dbReference>
<dbReference type="GO" id="GO:0006103">
    <property type="term" value="P:2-oxoglutarate metabolic process"/>
    <property type="evidence" value="ECO:0007669"/>
    <property type="project" value="TreeGrafter"/>
</dbReference>
<dbReference type="InterPro" id="IPR016156">
    <property type="entry name" value="FAD/NAD-linked_Rdtase_dimer_sf"/>
</dbReference>
<dbReference type="Gene3D" id="3.50.50.60">
    <property type="entry name" value="FAD/NAD(P)-binding domain"/>
    <property type="match status" value="2"/>
</dbReference>
<keyword evidence="6" id="KW-0520">NAD</keyword>